<accession>A0AAW3AUW4</accession>
<feature type="region of interest" description="Disordered" evidence="6">
    <location>
        <begin position="465"/>
        <end position="549"/>
    </location>
</feature>
<dbReference type="InterPro" id="IPR045116">
    <property type="entry name" value="Clp1/Grc3"/>
</dbReference>
<feature type="compositionally biased region" description="Polar residues" evidence="6">
    <location>
        <begin position="417"/>
        <end position="426"/>
    </location>
</feature>
<dbReference type="GO" id="GO:0005634">
    <property type="term" value="C:nucleus"/>
    <property type="evidence" value="ECO:0007669"/>
    <property type="project" value="TreeGrafter"/>
</dbReference>
<evidence type="ECO:0000256" key="4">
    <source>
        <dbReference type="ARBA" id="ARBA00022777"/>
    </source>
</evidence>
<evidence type="ECO:0000256" key="3">
    <source>
        <dbReference type="ARBA" id="ARBA00022741"/>
    </source>
</evidence>
<dbReference type="SUPFAM" id="SSF52540">
    <property type="entry name" value="P-loop containing nucleoside triphosphate hydrolases"/>
    <property type="match status" value="1"/>
</dbReference>
<keyword evidence="5" id="KW-0067">ATP-binding</keyword>
<evidence type="ECO:0000256" key="1">
    <source>
        <dbReference type="ARBA" id="ARBA00011003"/>
    </source>
</evidence>
<keyword evidence="4" id="KW-0418">Kinase</keyword>
<feature type="compositionally biased region" description="Low complexity" evidence="6">
    <location>
        <begin position="17"/>
        <end position="28"/>
    </location>
</feature>
<feature type="region of interest" description="Disordered" evidence="6">
    <location>
        <begin position="1121"/>
        <end position="1144"/>
    </location>
</feature>
<feature type="region of interest" description="Disordered" evidence="6">
    <location>
        <begin position="175"/>
        <end position="227"/>
    </location>
</feature>
<dbReference type="GO" id="GO:0005524">
    <property type="term" value="F:ATP binding"/>
    <property type="evidence" value="ECO:0007669"/>
    <property type="project" value="UniProtKB-KW"/>
</dbReference>
<keyword evidence="2" id="KW-0808">Transferase</keyword>
<gene>
    <name evidence="8" type="ORF">Q4I31_001311</name>
</gene>
<dbReference type="EMBL" id="JBAMZK010000008">
    <property type="protein sequence ID" value="KAL0512211.1"/>
    <property type="molecule type" value="Genomic_DNA"/>
</dbReference>
<dbReference type="Proteomes" id="UP001500131">
    <property type="component" value="Unassembled WGS sequence"/>
</dbReference>
<organism evidence="8 9">
    <name type="scientific">Leishmania lindenbergi</name>
    <dbReference type="NCBI Taxonomy" id="651832"/>
    <lineage>
        <taxon>Eukaryota</taxon>
        <taxon>Discoba</taxon>
        <taxon>Euglenozoa</taxon>
        <taxon>Kinetoplastea</taxon>
        <taxon>Metakinetoplastina</taxon>
        <taxon>Trypanosomatida</taxon>
        <taxon>Trypanosomatidae</taxon>
        <taxon>Leishmaniinae</taxon>
        <taxon>Leishmania</taxon>
    </lineage>
</organism>
<evidence type="ECO:0000313" key="8">
    <source>
        <dbReference type="EMBL" id="KAL0512211.1"/>
    </source>
</evidence>
<evidence type="ECO:0000256" key="5">
    <source>
        <dbReference type="ARBA" id="ARBA00022840"/>
    </source>
</evidence>
<evidence type="ECO:0000313" key="9">
    <source>
        <dbReference type="Proteomes" id="UP001500131"/>
    </source>
</evidence>
<dbReference type="PANTHER" id="PTHR12755:SF3">
    <property type="entry name" value="POLYNUCLEOTIDE 5'-HYDROXYL-KINASE NOL9"/>
    <property type="match status" value="1"/>
</dbReference>
<comment type="similarity">
    <text evidence="1">Belongs to the Clp1 family. NOL9/GRC3 subfamily.</text>
</comment>
<protein>
    <submittedName>
        <fullName evidence="8">mRNA cleavage and polyadenylation factor CLP1 P-loop</fullName>
    </submittedName>
</protein>
<feature type="domain" description="Clp1 P-loop" evidence="7">
    <location>
        <begin position="902"/>
        <end position="1038"/>
    </location>
</feature>
<name>A0AAW3AUW4_9TRYP</name>
<dbReference type="GO" id="GO:0051731">
    <property type="term" value="F:polynucleotide 5'-hydroxyl-kinase activity"/>
    <property type="evidence" value="ECO:0007669"/>
    <property type="project" value="InterPro"/>
</dbReference>
<evidence type="ECO:0000259" key="7">
    <source>
        <dbReference type="Pfam" id="PF16575"/>
    </source>
</evidence>
<feature type="compositionally biased region" description="Low complexity" evidence="6">
    <location>
        <begin position="487"/>
        <end position="513"/>
    </location>
</feature>
<evidence type="ECO:0000256" key="2">
    <source>
        <dbReference type="ARBA" id="ARBA00022679"/>
    </source>
</evidence>
<dbReference type="FunFam" id="3.40.50.300:FF:003277">
    <property type="entry name" value="Molybdopterin guanine dinucleotide synthesis protein B, putative"/>
    <property type="match status" value="1"/>
</dbReference>
<feature type="region of interest" description="Disordered" evidence="6">
    <location>
        <begin position="1"/>
        <end position="42"/>
    </location>
</feature>
<dbReference type="PANTHER" id="PTHR12755">
    <property type="entry name" value="CLEAVAGE/POLYADENYLATION FACTOR IA SUBUNIT CLP1P"/>
    <property type="match status" value="1"/>
</dbReference>
<evidence type="ECO:0000256" key="6">
    <source>
        <dbReference type="SAM" id="MobiDB-lite"/>
    </source>
</evidence>
<comment type="caution">
    <text evidence="8">The sequence shown here is derived from an EMBL/GenBank/DDBJ whole genome shotgun (WGS) entry which is preliminary data.</text>
</comment>
<proteinExistence type="inferred from homology"/>
<feature type="compositionally biased region" description="Acidic residues" evidence="6">
    <location>
        <begin position="477"/>
        <end position="486"/>
    </location>
</feature>
<dbReference type="GO" id="GO:0000448">
    <property type="term" value="P:cleavage in ITS2 between 5.8S rRNA and LSU-rRNA of tricistronic rRNA transcript (SSU-rRNA, 5.8S rRNA, LSU-rRNA)"/>
    <property type="evidence" value="ECO:0007669"/>
    <property type="project" value="TreeGrafter"/>
</dbReference>
<sequence length="1415" mass="149740">MACALRGIGTPTPTPAPVSAAHSAANAPDQIRLTPPPPTPAPVPLRAVGLMPARRGTRIVDTRPQSVADGVGSASLLATFATLAEQAAAISTPTATTTATAVVTARGCRVVVSGVEEIQVATPTNGGGSDSSAVLSGVGHFKVPAAVLQRIPQQGQSTAETHAINTKITACSTASTSEAAMRAGEPVPLPQTPFSTRGGTRGRAKSAKASSSDMSASPASLSRAPDSPTVASELTFASQEGLPTALAVSDAAVSTTVAAHTMASSSHAQVDSKEPLLLRRQQKPVLFSRQWRRHLLNATTSSSLPLTSSKPIASSTVEDALQGHRQSIGRRTHGCVSESAADRVSNEEDDDNEDGASPFGNANIIKFSRTEDSEGVPGRLPAVPPSSDSDDGENRLNLESSSTMHATAVEALEGSHNGVTLQSSGAPTRRQRHQLRQRAQEEREHHRVRRHMAGYDPDFLSRQESQLHVNKKCGSSEESEAEDEGSGEYSSEETAYSASSTAESESLTSLSEAGGDEKAEEVEEDGDTNDDLLGSSAPAPHEGHTVVSGGGLCAAERTEHERHQHAQYKGSTVTPSPLIGDAHNGGSSTVSTSARSLFFQSFFFACHEIRMHPSGCHHTLVGLHDSVTIKGPCGIIGFGLGEVSVSGFYLGRKQLTLWHEEHRAVLMPMKRLKTRHAQDMELPQWPRVPAPAWPPGGLSTAAAAEPSRRTDVGDALGHPLNPLYYRGVCAASGIRKSAALIGVSAVAAAPGTGEPDEEEEEEAFLQSLQWGCESVFGEVDWDWVEATVQSWRSLFSNQLPPILLILQPPSSLRRHADEGPTRRFYLTRKRGRQYGTASGKAERNTKGGGALQDAAAAAPSSAYMDIPSFVAHRSEPSVDLALVPSIVPSIAAQGCGSVMVLGSANIGKSTLCRYLANTLLSQHGLCYWLDLDVGQPEFGVPGQLTLSVVRRPLLRAHDASCAQVVSAFFVGGSTAAQCPLTAANALAAVCAQAREVSKAHPVVVNTHGWVLQTGRRISVEALRRLRPRQVIHLHKAQEELWAQDTAALLDPRNGLNAEVVQRRFLVRHRNASSAAAAVGGERADKPAAGSKKSKVKRALPSSTAPSAVLLCRLPYPYTHEEAVQQAGSSDRESPVSPPTTAKAHKWCGQVHSVRVQREDTYSSIARIKAMKGSRGRQQRWETYFSALFRHYVGSTTSGAKAASKDSSPVEDEAETTLLEAPLSALHSIVLAERDEKLGDVRLAEPALPSSSSAEVTSPVTASVTAQQRQNRQTHAEVAAALEHAVVAVLFHARPSAAAAHGQSNGGERWCVVRSLASLQNGFPVSCYGVVESCEQELLHGVDAAQYENGASSSRGDSALAGWIRVRVPLRPSVVAAMLSIPEAGLADVTAKWSTNVSIAYSAALRSDTAFADTWR</sequence>
<feature type="region of interest" description="Disordered" evidence="6">
    <location>
        <begin position="1075"/>
        <end position="1100"/>
    </location>
</feature>
<dbReference type="InterPro" id="IPR027417">
    <property type="entry name" value="P-loop_NTPase"/>
</dbReference>
<reference evidence="8 9" key="1">
    <citation type="submission" date="2024-02" db="EMBL/GenBank/DDBJ databases">
        <title>FIRST GENOME SEQUENCES OF Leishmania (Viannia) shawi, Leishmania (Viannia) lindenbergi AND Leishmania (Viannia) utingensis.</title>
        <authorList>
            <person name="Resadore F."/>
            <person name="Custodio M.G.F."/>
            <person name="Boite M.C."/>
            <person name="Cupolillo E."/>
            <person name="Ferreira G.E.M."/>
        </authorList>
    </citation>
    <scope>NUCLEOTIDE SEQUENCE [LARGE SCALE GENOMIC DNA]</scope>
    <source>
        <strain evidence="8 9">MHOM/BR/1966/M15733</strain>
    </source>
</reference>
<dbReference type="Gene3D" id="3.40.50.300">
    <property type="entry name" value="P-loop containing nucleotide triphosphate hydrolases"/>
    <property type="match status" value="1"/>
</dbReference>
<feature type="compositionally biased region" description="Low complexity" evidence="6">
    <location>
        <begin position="207"/>
        <end position="222"/>
    </location>
</feature>
<feature type="region of interest" description="Disordered" evidence="6">
    <location>
        <begin position="317"/>
        <end position="397"/>
    </location>
</feature>
<dbReference type="InterPro" id="IPR032319">
    <property type="entry name" value="CLP1_P"/>
</dbReference>
<dbReference type="Pfam" id="PF16575">
    <property type="entry name" value="CLP1_P"/>
    <property type="match status" value="1"/>
</dbReference>
<keyword evidence="9" id="KW-1185">Reference proteome</keyword>
<feature type="compositionally biased region" description="Acidic residues" evidence="6">
    <location>
        <begin position="518"/>
        <end position="530"/>
    </location>
</feature>
<feature type="region of interest" description="Disordered" evidence="6">
    <location>
        <begin position="415"/>
        <end position="449"/>
    </location>
</feature>
<keyword evidence="3" id="KW-0547">Nucleotide-binding</keyword>